<dbReference type="InterPro" id="IPR003877">
    <property type="entry name" value="SPRY_dom"/>
</dbReference>
<dbReference type="OMA" id="WCLQCVP"/>
<keyword evidence="1 2" id="KW-0175">Coiled coil</keyword>
<feature type="compositionally biased region" description="Polar residues" evidence="3">
    <location>
        <begin position="248"/>
        <end position="267"/>
    </location>
</feature>
<dbReference type="PROSITE" id="PS50853">
    <property type="entry name" value="FN3"/>
    <property type="match status" value="1"/>
</dbReference>
<reference evidence="6" key="2">
    <citation type="submission" date="2025-08" db="UniProtKB">
        <authorList>
            <consortium name="Ensembl"/>
        </authorList>
    </citation>
    <scope>IDENTIFICATION</scope>
</reference>
<dbReference type="Bgee" id="ENSLOCG00000005987">
    <property type="expression patterns" value="Expressed in muscle tissue and 5 other cell types or tissues"/>
</dbReference>
<evidence type="ECO:0000259" key="5">
    <source>
        <dbReference type="PROSITE" id="PS50853"/>
    </source>
</evidence>
<dbReference type="InterPro" id="IPR050617">
    <property type="entry name" value="E3_ligase_FN3/SPRY"/>
</dbReference>
<reference evidence="6" key="3">
    <citation type="submission" date="2025-09" db="UniProtKB">
        <authorList>
            <consortium name="Ensembl"/>
        </authorList>
    </citation>
    <scope>IDENTIFICATION</scope>
</reference>
<reference evidence="7" key="1">
    <citation type="submission" date="2011-12" db="EMBL/GenBank/DDBJ databases">
        <title>The Draft Genome of Lepisosteus oculatus.</title>
        <authorList>
            <consortium name="The Broad Institute Genome Assembly &amp; Analysis Group"/>
            <consortium name="Computational R&amp;D Group"/>
            <consortium name="and Sequencing Platform"/>
            <person name="Di Palma F."/>
            <person name="Alfoldi J."/>
            <person name="Johnson J."/>
            <person name="Berlin A."/>
            <person name="Gnerre S."/>
            <person name="Jaffe D."/>
            <person name="MacCallum I."/>
            <person name="Young S."/>
            <person name="Walker B.J."/>
            <person name="Lander E.S."/>
            <person name="Lindblad-Toh K."/>
        </authorList>
    </citation>
    <scope>NUCLEOTIDE SEQUENCE [LARGE SCALE GENOMIC DNA]</scope>
</reference>
<feature type="region of interest" description="Disordered" evidence="3">
    <location>
        <begin position="616"/>
        <end position="646"/>
    </location>
</feature>
<feature type="region of interest" description="Disordered" evidence="3">
    <location>
        <begin position="235"/>
        <end position="267"/>
    </location>
</feature>
<feature type="region of interest" description="Disordered" evidence="3">
    <location>
        <begin position="134"/>
        <end position="177"/>
    </location>
</feature>
<organism evidence="6 7">
    <name type="scientific">Lepisosteus oculatus</name>
    <name type="common">Spotted gar</name>
    <dbReference type="NCBI Taxonomy" id="7918"/>
    <lineage>
        <taxon>Eukaryota</taxon>
        <taxon>Metazoa</taxon>
        <taxon>Chordata</taxon>
        <taxon>Craniata</taxon>
        <taxon>Vertebrata</taxon>
        <taxon>Euteleostomi</taxon>
        <taxon>Actinopterygii</taxon>
        <taxon>Neopterygii</taxon>
        <taxon>Holostei</taxon>
        <taxon>Semionotiformes</taxon>
        <taxon>Lepisosteidae</taxon>
        <taxon>Lepisosteus</taxon>
    </lineage>
</organism>
<dbReference type="SUPFAM" id="SSF49899">
    <property type="entry name" value="Concanavalin A-like lectins/glucanases"/>
    <property type="match status" value="1"/>
</dbReference>
<dbReference type="InterPro" id="IPR013783">
    <property type="entry name" value="Ig-like_fold"/>
</dbReference>
<dbReference type="Gene3D" id="2.60.40.10">
    <property type="entry name" value="Immunoglobulins"/>
    <property type="match status" value="2"/>
</dbReference>
<evidence type="ECO:0000256" key="1">
    <source>
        <dbReference type="ARBA" id="ARBA00023054"/>
    </source>
</evidence>
<dbReference type="SMART" id="SM00060">
    <property type="entry name" value="FN3"/>
    <property type="match status" value="2"/>
</dbReference>
<dbReference type="InterPro" id="IPR001870">
    <property type="entry name" value="B30.2/SPRY"/>
</dbReference>
<feature type="region of interest" description="Disordered" evidence="3">
    <location>
        <begin position="541"/>
        <end position="596"/>
    </location>
</feature>
<dbReference type="FunCoup" id="W5MFT4">
    <property type="interactions" value="140"/>
</dbReference>
<dbReference type="GeneTree" id="ENSGT00940000159696"/>
<dbReference type="Pfam" id="PF00041">
    <property type="entry name" value="fn3"/>
    <property type="match status" value="1"/>
</dbReference>
<dbReference type="STRING" id="7918.ENSLOCP00000007243"/>
<feature type="compositionally biased region" description="Basic and acidic residues" evidence="3">
    <location>
        <begin position="148"/>
        <end position="177"/>
    </location>
</feature>
<dbReference type="InterPro" id="IPR013320">
    <property type="entry name" value="ConA-like_dom_sf"/>
</dbReference>
<dbReference type="PANTHER" id="PTHR24099:SF7">
    <property type="entry name" value="CARDIOMYOPATHY-ASSOCIATED PROTEIN 5"/>
    <property type="match status" value="1"/>
</dbReference>
<feature type="domain" description="Fibronectin type-III" evidence="5">
    <location>
        <begin position="1378"/>
        <end position="1474"/>
    </location>
</feature>
<proteinExistence type="predicted"/>
<name>W5MFT4_LEPOC</name>
<feature type="region of interest" description="Disordered" evidence="3">
    <location>
        <begin position="288"/>
        <end position="320"/>
    </location>
</feature>
<evidence type="ECO:0000256" key="3">
    <source>
        <dbReference type="SAM" id="MobiDB-lite"/>
    </source>
</evidence>
<dbReference type="EMBL" id="AHAT01014671">
    <property type="status" value="NOT_ANNOTATED_CDS"/>
    <property type="molecule type" value="Genomic_DNA"/>
</dbReference>
<evidence type="ECO:0000259" key="4">
    <source>
        <dbReference type="PROSITE" id="PS50188"/>
    </source>
</evidence>
<dbReference type="eggNOG" id="KOG2177">
    <property type="taxonomic scope" value="Eukaryota"/>
</dbReference>
<feature type="region of interest" description="Disordered" evidence="3">
    <location>
        <begin position="1"/>
        <end position="30"/>
    </location>
</feature>
<dbReference type="Gene3D" id="2.60.120.920">
    <property type="match status" value="1"/>
</dbReference>
<feature type="compositionally biased region" description="Basic and acidic residues" evidence="3">
    <location>
        <begin position="720"/>
        <end position="736"/>
    </location>
</feature>
<dbReference type="Ensembl" id="ENSLOCT00000007251.1">
    <property type="protein sequence ID" value="ENSLOCP00000007243.1"/>
    <property type="gene ID" value="ENSLOCG00000005987.1"/>
</dbReference>
<sequence length="1746" mass="197774">MEPCLPDECDKIEPEISFPTDDTSGEAGVLDSEEAEELRNSLKDLVQDHSVKPKLQCITVDPSFSMVTVQSEDSGIVWETASSRCSTPWASEASTTSDAYSLEGSATGSSSGKVVFIMDEDKIVRRRKRASLGNRLKAPGAETVSPNLRRDENPNVRSEQKLKSDEPTEQKEDPNSEKELFSIVSEGYEILNIIVPPKILMVDEEESIYMPDNLFYLEESPLIKSKVLLEVTEEEETPIKSERKETEQLSPAISESSQTSLAKSKNGNGDLDYFEKFTLVDDHVSNINPKEAINETKTNETSEEPENKEQASKSVSESEDPEFVFLDVEIASEHLDEVFYGMGAHVPEEEMPTKADKVLKLESPPKKSGTALFSTEEETLTRCYYYPATSKNIDPFLFEEPPAMSFLYTDLYEQAAGDKKKDDSEPSDEESVTSERILPRRLSDSDDNSGAYFEKYILIDDVPQGSDEPQPDEDQEDEAGKTWQSAFVLTGDITQRMEDNTQKTETRIESSRIRSELSPFEESEQFIAMSEEISEDLEFQPVFSDEETVPEEEVERYNKKSLKKAVEEDEIEPVEKQKEETGSTPAVECGEPLDSGMLNETLIAQDSEKIEEEIVIEKEVSMSERDRTESAGSPAEEERNDSSVFEIDDRVDQAVQDIHVSECEGSSEPELTHLDKAAMETEVSLTSDNSESKEVILEKVDETLQQLSHSIEDSDTWTKSTEKSHEEEVKKSEEIHSAQEWDSAYLSTTGSEIVMKTEEQETISSLKSAREGIQEKHEIVSEEQEDVEDKAFQNLGRGAPLRSMAPCEDLSQLGKECEPLEPELYQEPYGEHDGETAETLDYEMVTQQEVQEDFAAPETELIRDRTQGNTMTRGLTLWIEICLLKKWLKKAMRSLKLWGELQSIDKLFGDHQDHNVSPLNKAYDDIKVSFENEFRLSTLIQDDNVLCGIIQYRMNIFVVIIIVALEQLSVSESLNNRNQTASKTNDEKVRVYISTQRTFFVQYNFRNSFSFNHFKYQADCFLLHLLLLLIIETGTNCYMENVANTMSMSGFFKSVNNKYKSVIKINVLQPLEFSKCLYETVFAITVSIKKREKSAFYVLLFFDATRNLTFISRIPAFGWKVAEGILAKTFINAMNVFQTFQRRTLDSLGKTDDKVSGSVFSLIFLLLNAHLGSQVVQSVKAIIWSASVMKHLCRKLLYNSKHQIFKACDANHHCLPPFQFKLTEWIAELQGRTEKIEDLVSELELAFNTVEENCTKSEQSLEEQNDEMMKTILEQYNEMSQKMEDEKKFKLEQLYDQLVTFQESIDSAKDILEKTIKEVEEPDEVTFVTKSENVTKNLNKALEKASSLELTPSTFPVFEDYAKTTTGNGHKLFKGIAVPQTPRVQPQEPNSATSTSVIVYWKVNEGDVIDCFQVYCMEEPQGAMSEEYRVTVKESYCTLEDLEPDKCYLVWVMAVNYTGCSLPSEKTSFRTAPSGPVIKTEECTVCWDSAIIRWSSTNLAAVESFTLEYCRQYTCEGEGLRSISGIRNCEHKVLLHPNENYLFYIKAVNSAGASEQSEAALISTKGTRFCLLKETANSALVLSEDKTTIYYHEQTFRQRATLNDCLDIWGELLPPHGYHYWETTVASSEAYRIGVAYSSTPHDSPLGQNSTSWGIHCYRTPSSYRVEFLHKSVQAEIHVVDKPTRIGTLLDYINGRLVFFNAQSGQVLYSCQHRFTEACHPALALEKPGSLALHTGMAAPDFVKHS</sequence>
<feature type="compositionally biased region" description="Basic and acidic residues" evidence="3">
    <location>
        <begin position="237"/>
        <end position="247"/>
    </location>
</feature>
<dbReference type="SUPFAM" id="SSF49265">
    <property type="entry name" value="Fibronectin type III"/>
    <property type="match status" value="1"/>
</dbReference>
<feature type="compositionally biased region" description="Basic and acidic residues" evidence="3">
    <location>
        <begin position="495"/>
        <end position="515"/>
    </location>
</feature>
<dbReference type="CDD" id="cd00063">
    <property type="entry name" value="FN3"/>
    <property type="match status" value="2"/>
</dbReference>
<accession>W5MFT4</accession>
<dbReference type="GO" id="GO:0005737">
    <property type="term" value="C:cytoplasm"/>
    <property type="evidence" value="ECO:0000318"/>
    <property type="project" value="GO_Central"/>
</dbReference>
<dbReference type="EMBL" id="AHAT01014670">
    <property type="status" value="NOT_ANNOTATED_CDS"/>
    <property type="molecule type" value="Genomic_DNA"/>
</dbReference>
<dbReference type="Pfam" id="PF00622">
    <property type="entry name" value="SPRY"/>
    <property type="match status" value="1"/>
</dbReference>
<feature type="domain" description="B30.2/SPRY" evidence="4">
    <location>
        <begin position="1549"/>
        <end position="1742"/>
    </location>
</feature>
<evidence type="ECO:0000256" key="2">
    <source>
        <dbReference type="SAM" id="Coils"/>
    </source>
</evidence>
<dbReference type="InParanoid" id="W5MFT4"/>
<dbReference type="HOGENOM" id="CLU_239807_0_0_1"/>
<dbReference type="PROSITE" id="PS50188">
    <property type="entry name" value="B302_SPRY"/>
    <property type="match status" value="1"/>
</dbReference>
<feature type="coiled-coil region" evidence="2">
    <location>
        <begin position="1226"/>
        <end position="1293"/>
    </location>
</feature>
<feature type="compositionally biased region" description="Basic and acidic residues" evidence="3">
    <location>
        <begin position="636"/>
        <end position="646"/>
    </location>
</feature>
<keyword evidence="7" id="KW-1185">Reference proteome</keyword>
<feature type="compositionally biased region" description="Basic and acidic residues" evidence="3">
    <location>
        <begin position="616"/>
        <end position="629"/>
    </location>
</feature>
<feature type="compositionally biased region" description="Acidic residues" evidence="3">
    <location>
        <begin position="541"/>
        <end position="554"/>
    </location>
</feature>
<feature type="region of interest" description="Disordered" evidence="3">
    <location>
        <begin position="711"/>
        <end position="736"/>
    </location>
</feature>
<dbReference type="EMBL" id="AHAT01014669">
    <property type="status" value="NOT_ANNOTATED_CDS"/>
    <property type="molecule type" value="Genomic_DNA"/>
</dbReference>
<feature type="compositionally biased region" description="Basic and acidic residues" evidence="3">
    <location>
        <begin position="292"/>
        <end position="311"/>
    </location>
</feature>
<feature type="region of interest" description="Disordered" evidence="3">
    <location>
        <begin position="415"/>
        <end position="521"/>
    </location>
</feature>
<evidence type="ECO:0000313" key="6">
    <source>
        <dbReference type="Ensembl" id="ENSLOCP00000007243.1"/>
    </source>
</evidence>
<dbReference type="InterPro" id="IPR043136">
    <property type="entry name" value="B30.2/SPRY_sf"/>
</dbReference>
<evidence type="ECO:0000313" key="7">
    <source>
        <dbReference type="Proteomes" id="UP000018468"/>
    </source>
</evidence>
<dbReference type="PANTHER" id="PTHR24099">
    <property type="entry name" value="E3 UBIQUITIN-PROTEIN LIGASE TRIM36-RELATED"/>
    <property type="match status" value="1"/>
</dbReference>
<dbReference type="InterPro" id="IPR003961">
    <property type="entry name" value="FN3_dom"/>
</dbReference>
<protein>
    <submittedName>
        <fullName evidence="6">Cardiomyopathy associated 5</fullName>
    </submittedName>
</protein>
<dbReference type="InterPro" id="IPR036116">
    <property type="entry name" value="FN3_sf"/>
</dbReference>
<dbReference type="Proteomes" id="UP000018468">
    <property type="component" value="Linkage group LG2"/>
</dbReference>